<dbReference type="Proteomes" id="UP001354931">
    <property type="component" value="Unassembled WGS sequence"/>
</dbReference>
<accession>A0ABU6F6I0</accession>
<dbReference type="InterPro" id="IPR025683">
    <property type="entry name" value="Protein_beta"/>
</dbReference>
<name>A0ABU6F6I0_9ACTN</name>
<comment type="caution">
    <text evidence="1">The sequence shown here is derived from an EMBL/GenBank/DDBJ whole genome shotgun (WGS) entry which is preliminary data.</text>
</comment>
<dbReference type="Pfam" id="PF14350">
    <property type="entry name" value="Beta_protein"/>
    <property type="match status" value="1"/>
</dbReference>
<gene>
    <name evidence="1" type="ORF">OKJ99_18255</name>
</gene>
<reference evidence="1 2" key="1">
    <citation type="submission" date="2022-10" db="EMBL/GenBank/DDBJ databases">
        <authorList>
            <person name="Xie J."/>
            <person name="Shen N."/>
        </authorList>
    </citation>
    <scope>NUCLEOTIDE SEQUENCE [LARGE SCALE GENOMIC DNA]</scope>
    <source>
        <strain evidence="1 2">YIM65594</strain>
    </source>
</reference>
<keyword evidence="2" id="KW-1185">Reference proteome</keyword>
<organism evidence="1 2">
    <name type="scientific">Streptomyces endophyticus</name>
    <dbReference type="NCBI Taxonomy" id="714166"/>
    <lineage>
        <taxon>Bacteria</taxon>
        <taxon>Bacillati</taxon>
        <taxon>Actinomycetota</taxon>
        <taxon>Actinomycetes</taxon>
        <taxon>Kitasatosporales</taxon>
        <taxon>Streptomycetaceae</taxon>
        <taxon>Streptomyces</taxon>
    </lineage>
</organism>
<dbReference type="RefSeq" id="WP_326017574.1">
    <property type="nucleotide sequence ID" value="NZ_JAOZYC010000119.1"/>
</dbReference>
<dbReference type="EMBL" id="JAOZYC010000119">
    <property type="protein sequence ID" value="MEB8339439.1"/>
    <property type="molecule type" value="Genomic_DNA"/>
</dbReference>
<protein>
    <submittedName>
        <fullName evidence="1">Beta family protein</fullName>
    </submittedName>
</protein>
<evidence type="ECO:0000313" key="1">
    <source>
        <dbReference type="EMBL" id="MEB8339439.1"/>
    </source>
</evidence>
<sequence length="366" mass="40699">MARPMYVPVLGVRRNTMAAFGELPVRVRSRIMPLWTVVPRVGERARGVWPERDPDPDPVALDNWLAPKVDHLIDVMDGRPGWIDAGHVEAQTEASAAAVWHVAMRSRLRLVTELERPARLQRYAADLAFLSGQGLGIRVLLDDAPGERRAEELHALIRRLCLPAARLDLILDLGPVADAQAASKTALAAVDLLSSLLPWRAVILAAGGFPQWLEDLDHNPRQYVPRLDWHVYEAVRTARLTSTRNLLYGDYGVEQALAANRPRVEKPGPPWGLMRYTTPETFLVARAPTRGTDRATEVRAVAQGLVDDAAFRGTEYSEGERWLYDCAHGQGRNGSGNPEIWTRTGHVQHMTWVVDQLSGWRPPSGA</sequence>
<proteinExistence type="predicted"/>
<evidence type="ECO:0000313" key="2">
    <source>
        <dbReference type="Proteomes" id="UP001354931"/>
    </source>
</evidence>